<feature type="transmembrane region" description="Helical" evidence="8">
    <location>
        <begin position="145"/>
        <end position="166"/>
    </location>
</feature>
<feature type="transmembrane region" description="Helical" evidence="8">
    <location>
        <begin position="61"/>
        <end position="84"/>
    </location>
</feature>
<gene>
    <name evidence="9" type="ORF">Y900_008860</name>
</gene>
<comment type="caution">
    <text evidence="9">The sequence shown here is derived from an EMBL/GenBank/DDBJ whole genome shotgun (WGS) entry which is preliminary data.</text>
</comment>
<keyword evidence="7 8" id="KW-0472">Membrane</keyword>
<feature type="transmembrane region" description="Helical" evidence="8">
    <location>
        <begin position="225"/>
        <end position="245"/>
    </location>
</feature>
<dbReference type="AlphaFoldDB" id="A0A064CFD6"/>
<feature type="transmembrane region" description="Helical" evidence="8">
    <location>
        <begin position="482"/>
        <end position="501"/>
    </location>
</feature>
<evidence type="ECO:0000313" key="10">
    <source>
        <dbReference type="Proteomes" id="UP000022835"/>
    </source>
</evidence>
<keyword evidence="5 8" id="KW-0812">Transmembrane</keyword>
<reference evidence="9" key="1">
    <citation type="submission" date="2014-05" db="EMBL/GenBank/DDBJ databases">
        <title>Genome sequence of Mycobacterium aromaticivorans strain JS19b1T (= DSM 45407T).</title>
        <authorList>
            <person name="Kwak Y."/>
            <person name="Park G.-S."/>
            <person name="Li Q.X."/>
            <person name="Lee S.-E."/>
            <person name="Shin J.-H."/>
        </authorList>
    </citation>
    <scope>NUCLEOTIDE SEQUENCE [LARGE SCALE GENOMIC DNA]</scope>
    <source>
        <strain evidence="9">JS19b1</strain>
    </source>
</reference>
<proteinExistence type="inferred from homology"/>
<feature type="transmembrane region" description="Helical" evidence="8">
    <location>
        <begin position="442"/>
        <end position="462"/>
    </location>
</feature>
<keyword evidence="10" id="KW-1185">Reference proteome</keyword>
<evidence type="ECO:0000256" key="3">
    <source>
        <dbReference type="ARBA" id="ARBA00009523"/>
    </source>
</evidence>
<dbReference type="InterPro" id="IPR050367">
    <property type="entry name" value="APC_superfamily"/>
</dbReference>
<feature type="transmembrane region" description="Helical" evidence="8">
    <location>
        <begin position="327"/>
        <end position="351"/>
    </location>
</feature>
<dbReference type="Pfam" id="PF13520">
    <property type="entry name" value="AA_permease_2"/>
    <property type="match status" value="1"/>
</dbReference>
<dbReference type="eggNOG" id="COG0531">
    <property type="taxonomic scope" value="Bacteria"/>
</dbReference>
<evidence type="ECO:0000256" key="5">
    <source>
        <dbReference type="ARBA" id="ARBA00022692"/>
    </source>
</evidence>
<dbReference type="Gene3D" id="1.20.1740.10">
    <property type="entry name" value="Amino acid/polyamine transporter I"/>
    <property type="match status" value="1"/>
</dbReference>
<accession>A0A064CFD6</accession>
<feature type="transmembrane region" description="Helical" evidence="8">
    <location>
        <begin position="406"/>
        <end position="430"/>
    </location>
</feature>
<comment type="similarity">
    <text evidence="3">Belongs to the amino acid-polyamine-organocation (APC) superfamily.</text>
</comment>
<feature type="transmembrane region" description="Helical" evidence="8">
    <location>
        <begin position="105"/>
        <end position="133"/>
    </location>
</feature>
<feature type="transmembrane region" description="Helical" evidence="8">
    <location>
        <begin position="372"/>
        <end position="394"/>
    </location>
</feature>
<dbReference type="GO" id="GO:0005886">
    <property type="term" value="C:plasma membrane"/>
    <property type="evidence" value="ECO:0007669"/>
    <property type="project" value="UniProtKB-SubCell"/>
</dbReference>
<dbReference type="PANTHER" id="PTHR42770:SF16">
    <property type="entry name" value="AMINO ACID PERMEASE"/>
    <property type="match status" value="1"/>
</dbReference>
<dbReference type="OrthoDB" id="137613at2"/>
<dbReference type="EMBL" id="JALN02000001">
    <property type="protein sequence ID" value="KDE99055.1"/>
    <property type="molecule type" value="Genomic_DNA"/>
</dbReference>
<organism evidence="9 10">
    <name type="scientific">Mycolicibacterium aromaticivorans JS19b1 = JCM 16368</name>
    <dbReference type="NCBI Taxonomy" id="1440774"/>
    <lineage>
        <taxon>Bacteria</taxon>
        <taxon>Bacillati</taxon>
        <taxon>Actinomycetota</taxon>
        <taxon>Actinomycetes</taxon>
        <taxon>Mycobacteriales</taxon>
        <taxon>Mycobacteriaceae</taxon>
        <taxon>Mycolicibacterium</taxon>
    </lineage>
</organism>
<evidence type="ECO:0000256" key="2">
    <source>
        <dbReference type="ARBA" id="ARBA00004651"/>
    </source>
</evidence>
<dbReference type="STRING" id="1440774.Y900_008860"/>
<dbReference type="InterPro" id="IPR002293">
    <property type="entry name" value="AA/rel_permease1"/>
</dbReference>
<evidence type="ECO:0000256" key="1">
    <source>
        <dbReference type="ARBA" id="ARBA00002249"/>
    </source>
</evidence>
<evidence type="ECO:0000256" key="4">
    <source>
        <dbReference type="ARBA" id="ARBA00022475"/>
    </source>
</evidence>
<feature type="transmembrane region" description="Helical" evidence="8">
    <location>
        <begin position="266"/>
        <end position="287"/>
    </location>
</feature>
<dbReference type="PIRSF" id="PIRSF006060">
    <property type="entry name" value="AA_transporter"/>
    <property type="match status" value="1"/>
</dbReference>
<keyword evidence="6 8" id="KW-1133">Transmembrane helix</keyword>
<dbReference type="RefSeq" id="WP_036341274.1">
    <property type="nucleotide sequence ID" value="NZ_JALN02000001.1"/>
</dbReference>
<dbReference type="Proteomes" id="UP000022835">
    <property type="component" value="Unassembled WGS sequence"/>
</dbReference>
<dbReference type="PANTHER" id="PTHR42770">
    <property type="entry name" value="AMINO ACID TRANSPORTER-RELATED"/>
    <property type="match status" value="1"/>
</dbReference>
<evidence type="ECO:0000256" key="6">
    <source>
        <dbReference type="ARBA" id="ARBA00022989"/>
    </source>
</evidence>
<feature type="transmembrane region" description="Helical" evidence="8">
    <location>
        <begin position="27"/>
        <end position="49"/>
    </location>
</feature>
<evidence type="ECO:0000313" key="9">
    <source>
        <dbReference type="EMBL" id="KDE99055.1"/>
    </source>
</evidence>
<name>A0A064CFD6_9MYCO</name>
<comment type="function">
    <text evidence="1">Probable amino-acid or metabolite transport protein.</text>
</comment>
<keyword evidence="4" id="KW-1003">Cell membrane</keyword>
<comment type="subcellular location">
    <subcellularLocation>
        <location evidence="2">Cell membrane</location>
        <topology evidence="2">Multi-pass membrane protein</topology>
    </subcellularLocation>
</comment>
<feature type="transmembrane region" description="Helical" evidence="8">
    <location>
        <begin position="173"/>
        <end position="193"/>
    </location>
</feature>
<sequence>MSDTIDPPAPAGNEVKSETVQRLKPNAVGLIGVLFMAVATAAPITAMVGNVPIAVGFGNGAYAPAGYFVATIVLTLFAIGYAAMSKHITATGAFYGYISHGLGRIVGLGAGFLTAMAYMVFEASLIGIFAFFGNDTFNSLFHVNISWIVFAIGMLVVNLVLTYFDINVAARVLGVFLITEIVMLSLMALSVLFTGGGPQGWSWGSLNPLNAFANLSGSVAGADGSMLTVAGSAGIGLFFAFWSWVGFESSAMYGEESKNPKKIIPIAVISSVVGIGVFYVIISWLAIVGTGPQNAIALAQDSATAGDIFFGPVGAHLGTWAVDLFKILLMTGSFACGMAFHNCAARYIYALGRENVIPGMRKTIGATHPTHGSPHIAGLVQTIFATVVVLFFALTGRDPYTGLYGLMALLGTTAIMIVQALAAFAVIAYFHVGKNHPETANWFRTFLAPLLGGLGMLYVIYLLAKNASFAAGTASSDWVFEIIPYVVGVVGIGGIVLAVVLKYTSPQRYSELGRTVLEEAHERQ</sequence>
<protein>
    <submittedName>
        <fullName evidence="9">Amino acid permease</fullName>
    </submittedName>
</protein>
<evidence type="ECO:0000256" key="8">
    <source>
        <dbReference type="SAM" id="Phobius"/>
    </source>
</evidence>
<evidence type="ECO:0000256" key="7">
    <source>
        <dbReference type="ARBA" id="ARBA00023136"/>
    </source>
</evidence>
<dbReference type="GO" id="GO:0022857">
    <property type="term" value="F:transmembrane transporter activity"/>
    <property type="evidence" value="ECO:0007669"/>
    <property type="project" value="InterPro"/>
</dbReference>